<dbReference type="Proteomes" id="UP000655751">
    <property type="component" value="Unassembled WGS sequence"/>
</dbReference>
<accession>A0A931I9E6</accession>
<evidence type="ECO:0000313" key="3">
    <source>
        <dbReference type="Proteomes" id="UP000655751"/>
    </source>
</evidence>
<comment type="caution">
    <text evidence="2">The sequence shown here is derived from an EMBL/GenBank/DDBJ whole genome shotgun (WGS) entry which is preliminary data.</text>
</comment>
<name>A0A931I9E6_9NOCA</name>
<organism evidence="2 3">
    <name type="scientific">Nocardia bovistercoris</name>
    <dbReference type="NCBI Taxonomy" id="2785916"/>
    <lineage>
        <taxon>Bacteria</taxon>
        <taxon>Bacillati</taxon>
        <taxon>Actinomycetota</taxon>
        <taxon>Actinomycetes</taxon>
        <taxon>Mycobacteriales</taxon>
        <taxon>Nocardiaceae</taxon>
        <taxon>Nocardia</taxon>
    </lineage>
</organism>
<dbReference type="RefSeq" id="WP_196148647.1">
    <property type="nucleotide sequence ID" value="NZ_JADMLG010000003.1"/>
</dbReference>
<keyword evidence="3" id="KW-1185">Reference proteome</keyword>
<sequence>MAMLLQQEHWLPVVAVRLTMEQRTPSVELRLIVNVDGVQQVHGTRRIDLSEFGYGAVEGPSRSELAVPGAVAEWVGAWARAELVEADPLWLHLVKPYGALGAVPWERDLQPAVARPLLRLPDVLPNPVRTTSTYDLVLLVACPWERPDTATPEILRAVAGVPDVRVHVFCDARTRDRLRAAVPAAGDVTLHTYLPELVDKSDDGDYASDIRNRWFRWIKLSLAGQSVDAVHMVAHGAQLGPQGAILLPDLPDDGGSMLTLMQAGELAAALTRLGALTAGFTRPQHNNSDYGLRRVVDDLGSTRAGPVLLHEPEGPAPGADLTACYRFLREFRPAAAPASPDVLLYAQPDHVRRPAEAMPDFPSVIPRPTATPSVSRHFDREATPAWLGAAQRYIEQKEGELRRFRGSPNSSESAYYAGVASALEKARAVVERHAEREL</sequence>
<reference evidence="2" key="1">
    <citation type="submission" date="2020-11" db="EMBL/GenBank/DDBJ databases">
        <title>Nocardia NEAU-351.nov., a novel actinomycete isolated from the cow dung.</title>
        <authorList>
            <person name="Zhang X."/>
        </authorList>
    </citation>
    <scope>NUCLEOTIDE SEQUENCE</scope>
    <source>
        <strain evidence="2">NEAU-351</strain>
    </source>
</reference>
<evidence type="ECO:0000256" key="1">
    <source>
        <dbReference type="SAM" id="MobiDB-lite"/>
    </source>
</evidence>
<proteinExistence type="predicted"/>
<protein>
    <submittedName>
        <fullName evidence="2">Uncharacterized protein</fullName>
    </submittedName>
</protein>
<dbReference type="EMBL" id="JADMLG010000003">
    <property type="protein sequence ID" value="MBH0776295.1"/>
    <property type="molecule type" value="Genomic_DNA"/>
</dbReference>
<gene>
    <name evidence="2" type="ORF">IT779_08370</name>
</gene>
<dbReference type="AlphaFoldDB" id="A0A931I9E6"/>
<evidence type="ECO:0000313" key="2">
    <source>
        <dbReference type="EMBL" id="MBH0776295.1"/>
    </source>
</evidence>
<feature type="region of interest" description="Disordered" evidence="1">
    <location>
        <begin position="357"/>
        <end position="376"/>
    </location>
</feature>